<keyword evidence="2 3" id="KW-0028">Amino-acid biosynthesis</keyword>
<dbReference type="OrthoDB" id="9802232at2"/>
<dbReference type="NCBIfam" id="TIGR01796">
    <property type="entry name" value="CM_mono_aroH"/>
    <property type="match status" value="1"/>
</dbReference>
<sequence>MKVAALRGATTLDEDTRDQVLERTGELIRAMLERNDLHTDDLISLVLTATDDVRSEFPAAAVRAAGISDVPMLCARELAIEGPSNIPRCIRLLAHLQTDRERGELRHVYLRDARQLRSDLRE</sequence>
<dbReference type="Gene3D" id="3.30.1330.40">
    <property type="entry name" value="RutC-like"/>
    <property type="match status" value="1"/>
</dbReference>
<accession>A0A411YK79</accession>
<evidence type="ECO:0000313" key="4">
    <source>
        <dbReference type="EMBL" id="QBI21593.1"/>
    </source>
</evidence>
<reference evidence="4 5" key="1">
    <citation type="submission" date="2019-01" db="EMBL/GenBank/DDBJ databases">
        <title>Egibacter rhizosphaerae EGI 80759T.</title>
        <authorList>
            <person name="Chen D.-D."/>
            <person name="Tian Y."/>
            <person name="Jiao J.-Y."/>
            <person name="Zhang X.-T."/>
            <person name="Zhang Y.-G."/>
            <person name="Zhang Y."/>
            <person name="Xiao M."/>
            <person name="Shu W.-S."/>
            <person name="Li W.-J."/>
        </authorList>
    </citation>
    <scope>NUCLEOTIDE SEQUENCE [LARGE SCALE GENOMIC DNA]</scope>
    <source>
        <strain evidence="4 5">EGI 80759</strain>
    </source>
</reference>
<dbReference type="KEGG" id="erz:ER308_19825"/>
<feature type="binding site" evidence="2">
    <location>
        <position position="91"/>
    </location>
    <ligand>
        <name>prephenate</name>
        <dbReference type="ChEBI" id="CHEBI:29934"/>
    </ligand>
</feature>
<dbReference type="Pfam" id="PF07736">
    <property type="entry name" value="CM_1"/>
    <property type="match status" value="1"/>
</dbReference>
<dbReference type="PROSITE" id="PS51167">
    <property type="entry name" value="CHORISMATE_MUT_1"/>
    <property type="match status" value="1"/>
</dbReference>
<name>A0A411YK79_9ACTN</name>
<evidence type="ECO:0000256" key="1">
    <source>
        <dbReference type="NCBIfam" id="TIGR01796"/>
    </source>
</evidence>
<comment type="catalytic activity">
    <reaction evidence="3">
        <text>chorismate = prephenate</text>
        <dbReference type="Rhea" id="RHEA:13897"/>
        <dbReference type="ChEBI" id="CHEBI:29748"/>
        <dbReference type="ChEBI" id="CHEBI:29934"/>
        <dbReference type="EC" id="5.4.99.5"/>
    </reaction>
</comment>
<dbReference type="PANTHER" id="PTHR21164:SF0">
    <property type="entry name" value="CHORISMATE MUTASE AROH"/>
    <property type="match status" value="1"/>
</dbReference>
<dbReference type="AlphaFoldDB" id="A0A411YK79"/>
<feature type="binding site" evidence="2">
    <location>
        <position position="7"/>
    </location>
    <ligand>
        <name>prephenate</name>
        <dbReference type="ChEBI" id="CHEBI:29934"/>
    </ligand>
</feature>
<dbReference type="CDD" id="cd02185">
    <property type="entry name" value="AroH"/>
    <property type="match status" value="1"/>
</dbReference>
<dbReference type="GO" id="GO:0046417">
    <property type="term" value="P:chorismate metabolic process"/>
    <property type="evidence" value="ECO:0007669"/>
    <property type="project" value="TreeGrafter"/>
</dbReference>
<evidence type="ECO:0000313" key="5">
    <source>
        <dbReference type="Proteomes" id="UP000291469"/>
    </source>
</evidence>
<dbReference type="EMBL" id="CP036402">
    <property type="protein sequence ID" value="QBI21593.1"/>
    <property type="molecule type" value="Genomic_DNA"/>
</dbReference>
<dbReference type="EC" id="5.4.99.5" evidence="1 3"/>
<proteinExistence type="predicted"/>
<dbReference type="GO" id="GO:0004106">
    <property type="term" value="F:chorismate mutase activity"/>
    <property type="evidence" value="ECO:0007669"/>
    <property type="project" value="UniProtKB-UniRule"/>
</dbReference>
<dbReference type="PIRSF" id="PIRSF005965">
    <property type="entry name" value="Chor_mut_AroH"/>
    <property type="match status" value="1"/>
</dbReference>
<dbReference type="PANTHER" id="PTHR21164">
    <property type="entry name" value="CHORISMATE MUTASE"/>
    <property type="match status" value="1"/>
</dbReference>
<dbReference type="SUPFAM" id="SSF55298">
    <property type="entry name" value="YjgF-like"/>
    <property type="match status" value="1"/>
</dbReference>
<organism evidence="4 5">
    <name type="scientific">Egibacter rhizosphaerae</name>
    <dbReference type="NCBI Taxonomy" id="1670831"/>
    <lineage>
        <taxon>Bacteria</taxon>
        <taxon>Bacillati</taxon>
        <taxon>Actinomycetota</taxon>
        <taxon>Nitriliruptoria</taxon>
        <taxon>Egibacterales</taxon>
        <taxon>Egibacteraceae</taxon>
        <taxon>Egibacter</taxon>
    </lineage>
</organism>
<dbReference type="RefSeq" id="WP_131156585.1">
    <property type="nucleotide sequence ID" value="NZ_CP036402.1"/>
</dbReference>
<protein>
    <recommendedName>
        <fullName evidence="1 3">chorismate mutase</fullName>
        <ecNumber evidence="1 3">5.4.99.5</ecNumber>
    </recommendedName>
</protein>
<evidence type="ECO:0000256" key="3">
    <source>
        <dbReference type="PROSITE-ProRule" id="PRU00514"/>
    </source>
</evidence>
<keyword evidence="3 4" id="KW-0413">Isomerase</keyword>
<dbReference type="GO" id="GO:0008652">
    <property type="term" value="P:amino acid biosynthetic process"/>
    <property type="evidence" value="ECO:0007669"/>
    <property type="project" value="UniProtKB-UniRule"/>
</dbReference>
<keyword evidence="5" id="KW-1185">Reference proteome</keyword>
<keyword evidence="2 3" id="KW-0057">Aromatic amino acid biosynthesis</keyword>
<dbReference type="Proteomes" id="UP000291469">
    <property type="component" value="Chromosome"/>
</dbReference>
<evidence type="ECO:0000256" key="2">
    <source>
        <dbReference type="PIRSR" id="PIRSR005965-1"/>
    </source>
</evidence>
<feature type="binding site" evidence="2">
    <location>
        <position position="109"/>
    </location>
    <ligand>
        <name>prephenate</name>
        <dbReference type="ChEBI" id="CHEBI:29934"/>
    </ligand>
</feature>
<dbReference type="InterPro" id="IPR035959">
    <property type="entry name" value="RutC-like_sf"/>
</dbReference>
<dbReference type="GO" id="GO:0009073">
    <property type="term" value="P:aromatic amino acid family biosynthetic process"/>
    <property type="evidence" value="ECO:0007669"/>
    <property type="project" value="UniProtKB-UniRule"/>
</dbReference>
<gene>
    <name evidence="4" type="primary">aroH</name>
    <name evidence="4" type="ORF">ER308_19825</name>
</gene>
<dbReference type="InterPro" id="IPR008243">
    <property type="entry name" value="Chorismate_mutase_AroH"/>
</dbReference>